<reference evidence="1 2" key="1">
    <citation type="submission" date="2020-12" db="EMBL/GenBank/DDBJ databases">
        <title>Concerted genomic and epigenomic changes stabilize Arabidopsis allopolyploids.</title>
        <authorList>
            <person name="Chen Z."/>
        </authorList>
    </citation>
    <scope>NUCLEOTIDE SEQUENCE [LARGE SCALE GENOMIC DNA]</scope>
    <source>
        <strain evidence="1">Allo738</strain>
        <tissue evidence="1">Leaf</tissue>
    </source>
</reference>
<accession>A0A8T2E9M0</accession>
<sequence length="58" mass="6604">MNTNQKEAMAAENQVSSTEVKANGVCKGLMSEQRTEQEVINLLQRIRDSLWSYKRCGE</sequence>
<name>A0A8T2E9M0_9BRAS</name>
<dbReference type="EMBL" id="JAEFBK010000004">
    <property type="protein sequence ID" value="KAG7618774.1"/>
    <property type="molecule type" value="Genomic_DNA"/>
</dbReference>
<organism evidence="1 2">
    <name type="scientific">Arabidopsis thaliana x Arabidopsis arenosa</name>
    <dbReference type="NCBI Taxonomy" id="1240361"/>
    <lineage>
        <taxon>Eukaryota</taxon>
        <taxon>Viridiplantae</taxon>
        <taxon>Streptophyta</taxon>
        <taxon>Embryophyta</taxon>
        <taxon>Tracheophyta</taxon>
        <taxon>Spermatophyta</taxon>
        <taxon>Magnoliopsida</taxon>
        <taxon>eudicotyledons</taxon>
        <taxon>Gunneridae</taxon>
        <taxon>Pentapetalae</taxon>
        <taxon>rosids</taxon>
        <taxon>malvids</taxon>
        <taxon>Brassicales</taxon>
        <taxon>Brassicaceae</taxon>
        <taxon>Camelineae</taxon>
        <taxon>Arabidopsis</taxon>
    </lineage>
</organism>
<keyword evidence="2" id="KW-1185">Reference proteome</keyword>
<protein>
    <submittedName>
        <fullName evidence="1">Uncharacterized protein</fullName>
    </submittedName>
</protein>
<feature type="non-terminal residue" evidence="1">
    <location>
        <position position="58"/>
    </location>
</feature>
<gene>
    <name evidence="1" type="ORF">ISN45_At04g039920</name>
</gene>
<proteinExistence type="predicted"/>
<comment type="caution">
    <text evidence="1">The sequence shown here is derived from an EMBL/GenBank/DDBJ whole genome shotgun (WGS) entry which is preliminary data.</text>
</comment>
<dbReference type="Proteomes" id="UP000694240">
    <property type="component" value="Chromosome 4"/>
</dbReference>
<dbReference type="AlphaFoldDB" id="A0A8T2E9M0"/>
<evidence type="ECO:0000313" key="1">
    <source>
        <dbReference type="EMBL" id="KAG7618774.1"/>
    </source>
</evidence>
<evidence type="ECO:0000313" key="2">
    <source>
        <dbReference type="Proteomes" id="UP000694240"/>
    </source>
</evidence>